<keyword evidence="3" id="KW-1185">Reference proteome</keyword>
<dbReference type="HOGENOM" id="CLU_386354_0_0_1"/>
<feature type="region of interest" description="Disordered" evidence="1">
    <location>
        <begin position="134"/>
        <end position="169"/>
    </location>
</feature>
<feature type="region of interest" description="Disordered" evidence="1">
    <location>
        <begin position="27"/>
        <end position="53"/>
    </location>
</feature>
<dbReference type="AlphaFoldDB" id="S8BDA0"/>
<evidence type="ECO:0000313" key="2">
    <source>
        <dbReference type="EMBL" id="EPS37188.1"/>
    </source>
</evidence>
<feature type="compositionally biased region" description="Acidic residues" evidence="1">
    <location>
        <begin position="325"/>
        <end position="344"/>
    </location>
</feature>
<name>S8BDA0_DACHA</name>
<accession>S8BDA0</accession>
<reference evidence="2 3" key="1">
    <citation type="journal article" date="2013" name="PLoS Genet.">
        <title>Genomic mechanisms accounting for the adaptation to parasitism in nematode-trapping fungi.</title>
        <authorList>
            <person name="Meerupati T."/>
            <person name="Andersson K.M."/>
            <person name="Friman E."/>
            <person name="Kumar D."/>
            <person name="Tunlid A."/>
            <person name="Ahren D."/>
        </authorList>
    </citation>
    <scope>NUCLEOTIDE SEQUENCE [LARGE SCALE GENOMIC DNA]</scope>
    <source>
        <strain evidence="2 3">CBS 200.50</strain>
    </source>
</reference>
<comment type="caution">
    <text evidence="2">The sequence shown here is derived from an EMBL/GenBank/DDBJ whole genome shotgun (WGS) entry which is preliminary data.</text>
</comment>
<proteinExistence type="predicted"/>
<feature type="region of interest" description="Disordered" evidence="1">
    <location>
        <begin position="319"/>
        <end position="362"/>
    </location>
</feature>
<dbReference type="STRING" id="1284197.S8BDA0"/>
<protein>
    <submittedName>
        <fullName evidence="2">Uncharacterized protein</fullName>
    </submittedName>
</protein>
<feature type="compositionally biased region" description="Low complexity" evidence="1">
    <location>
        <begin position="39"/>
        <end position="49"/>
    </location>
</feature>
<feature type="compositionally biased region" description="Basic and acidic residues" evidence="1">
    <location>
        <begin position="76"/>
        <end position="87"/>
    </location>
</feature>
<organism evidence="2 3">
    <name type="scientific">Dactylellina haptotyla (strain CBS 200.50)</name>
    <name type="common">Nematode-trapping fungus</name>
    <name type="synonym">Monacrosporium haptotylum</name>
    <dbReference type="NCBI Taxonomy" id="1284197"/>
    <lineage>
        <taxon>Eukaryota</taxon>
        <taxon>Fungi</taxon>
        <taxon>Dikarya</taxon>
        <taxon>Ascomycota</taxon>
        <taxon>Pezizomycotina</taxon>
        <taxon>Orbiliomycetes</taxon>
        <taxon>Orbiliales</taxon>
        <taxon>Orbiliaceae</taxon>
        <taxon>Dactylellina</taxon>
    </lineage>
</organism>
<sequence length="715" mass="81252">MVAQRQTTTFKREPTWLRYYAPPSFADDRSEHHHHEQNNRTNTHNAAAHSGQHPTRIDRDNILADIPIPPQNLQSESDRGAGKRDALRPSSLYKYHRLRDKLDLPHPPDRPPAPIPPKLYKTLFKQFSDNLVVAPTTKTPTGTPSKRTRGTTDPATAGSSANTPSKASSALRHKSSLAKLIPAASGNKAVDEILGPYTPLIQELCADTPAAVEHVTAGMGYIFTSARYKNLTETPYTTLGCVYVVVVKEILGEQEFANLKKKEVIRWYEEKIKDVYTLLKGKGVIKEKEDPWRKSFDEILAEVAGDDMRETRWFLELPKSGDKDASEDEEVEQEEDEADEEGEGGVEKGKGKRKAAEAGMESGIGSMMQDRVDFLSDKRRKAFSEWKADALRRIAQLEADLIFTEQPGAPESFIQDYRLYFSEIERFRNISSLDFTYKSIDAINHSLFEAMFAKIGTCLFRSHIKKLNFHAKNAGRNVSEKLSDADREYLGMEDGWSLQNGTKLLDFSPNEARINVDRFTFDAPFRGWGGSYAYALTRPAAQTLKVLHLKVEELTCLISKYPVIYSNLVELDIRIVKWDAENLKDIADRVPNVKKFSIYDPWGSKSWRESWEYRKNDIIGMKALEELTLPWPTQEDYWDEYVPERRLEAFIRGWMNFGLDNLKEVAFGCSQSDGFDSIISLPKGSVAAWVVSNDINGRQSLVKLPLEKRISYSDW</sequence>
<feature type="compositionally biased region" description="Polar residues" evidence="1">
    <location>
        <begin position="153"/>
        <end position="168"/>
    </location>
</feature>
<dbReference type="OrthoDB" id="5367324at2759"/>
<dbReference type="Proteomes" id="UP000015100">
    <property type="component" value="Unassembled WGS sequence"/>
</dbReference>
<feature type="compositionally biased region" description="Low complexity" evidence="1">
    <location>
        <begin position="136"/>
        <end position="145"/>
    </location>
</feature>
<evidence type="ECO:0000256" key="1">
    <source>
        <dbReference type="SAM" id="MobiDB-lite"/>
    </source>
</evidence>
<dbReference type="EMBL" id="AQGS01000711">
    <property type="protein sequence ID" value="EPS37188.1"/>
    <property type="molecule type" value="Genomic_DNA"/>
</dbReference>
<feature type="region of interest" description="Disordered" evidence="1">
    <location>
        <begin position="66"/>
        <end position="92"/>
    </location>
</feature>
<reference evidence="3" key="2">
    <citation type="submission" date="2013-04" db="EMBL/GenBank/DDBJ databases">
        <title>Genomic mechanisms accounting for the adaptation to parasitism in nematode-trapping fungi.</title>
        <authorList>
            <person name="Ahren D.G."/>
        </authorList>
    </citation>
    <scope>NUCLEOTIDE SEQUENCE [LARGE SCALE GENOMIC DNA]</scope>
    <source>
        <strain evidence="3">CBS 200.50</strain>
    </source>
</reference>
<feature type="compositionally biased region" description="Basic and acidic residues" evidence="1">
    <location>
        <begin position="27"/>
        <end position="38"/>
    </location>
</feature>
<evidence type="ECO:0000313" key="3">
    <source>
        <dbReference type="Proteomes" id="UP000015100"/>
    </source>
</evidence>
<gene>
    <name evidence="2" type="ORF">H072_9175</name>
</gene>